<accession>A0A645FKP8</accession>
<keyword evidence="1" id="KW-0472">Membrane</keyword>
<protein>
    <recommendedName>
        <fullName evidence="3">Binding-protein-dependent transport permease</fullName>
    </recommendedName>
</protein>
<gene>
    <name evidence="2" type="ORF">SDC9_162316</name>
</gene>
<dbReference type="AlphaFoldDB" id="A0A645FKP8"/>
<organism evidence="2">
    <name type="scientific">bioreactor metagenome</name>
    <dbReference type="NCBI Taxonomy" id="1076179"/>
    <lineage>
        <taxon>unclassified sequences</taxon>
        <taxon>metagenomes</taxon>
        <taxon>ecological metagenomes</taxon>
    </lineage>
</organism>
<keyword evidence="1" id="KW-0812">Transmembrane</keyword>
<dbReference type="EMBL" id="VSSQ01061691">
    <property type="protein sequence ID" value="MPN14987.1"/>
    <property type="molecule type" value="Genomic_DNA"/>
</dbReference>
<sequence length="53" mass="5759">MLKPIIAMFVTVLCGWVFAALGHDLVNGFTELGTIVAVAVMGAFVIFFNEKKK</sequence>
<proteinExistence type="predicted"/>
<feature type="transmembrane region" description="Helical" evidence="1">
    <location>
        <begin position="32"/>
        <end position="49"/>
    </location>
</feature>
<evidence type="ECO:0000313" key="2">
    <source>
        <dbReference type="EMBL" id="MPN14987.1"/>
    </source>
</evidence>
<reference evidence="2" key="1">
    <citation type="submission" date="2019-08" db="EMBL/GenBank/DDBJ databases">
        <authorList>
            <person name="Kucharzyk K."/>
            <person name="Murdoch R.W."/>
            <person name="Higgins S."/>
            <person name="Loffler F."/>
        </authorList>
    </citation>
    <scope>NUCLEOTIDE SEQUENCE</scope>
</reference>
<evidence type="ECO:0000256" key="1">
    <source>
        <dbReference type="SAM" id="Phobius"/>
    </source>
</evidence>
<name>A0A645FKP8_9ZZZZ</name>
<keyword evidence="1" id="KW-1133">Transmembrane helix</keyword>
<evidence type="ECO:0008006" key="3">
    <source>
        <dbReference type="Google" id="ProtNLM"/>
    </source>
</evidence>
<comment type="caution">
    <text evidence="2">The sequence shown here is derived from an EMBL/GenBank/DDBJ whole genome shotgun (WGS) entry which is preliminary data.</text>
</comment>